<evidence type="ECO:0000313" key="1">
    <source>
        <dbReference type="EMBL" id="MBB4279610.1"/>
    </source>
</evidence>
<sequence length="92" mass="10002">MTMDDARLLRAKSSFPENMSAPADAVGVNGIAFGSRNHQSRFFGSGFRMSWCPGEDTSGARLMLNWQKLGYARRIGLALPSFQMVSDVLSGA</sequence>
<dbReference type="RefSeq" id="WP_183931244.1">
    <property type="nucleotide sequence ID" value="NZ_JACIGM010000033.1"/>
</dbReference>
<evidence type="ECO:0000313" key="2">
    <source>
        <dbReference type="Proteomes" id="UP000533641"/>
    </source>
</evidence>
<dbReference type="AlphaFoldDB" id="A0A7W6RVW0"/>
<accession>A0A7W6RVW0</accession>
<reference evidence="1 2" key="1">
    <citation type="submission" date="2020-08" db="EMBL/GenBank/DDBJ databases">
        <title>Genomic Encyclopedia of Type Strains, Phase IV (KMG-V): Genome sequencing to study the core and pangenomes of soil and plant-associated prokaryotes.</title>
        <authorList>
            <person name="Whitman W."/>
        </authorList>
    </citation>
    <scope>NUCLEOTIDE SEQUENCE [LARGE SCALE GENOMIC DNA]</scope>
    <source>
        <strain evidence="1 2">SEMIA 402</strain>
    </source>
</reference>
<name>A0A7W6RVW0_9HYPH</name>
<protein>
    <submittedName>
        <fullName evidence="1">Uncharacterized protein</fullName>
    </submittedName>
</protein>
<dbReference type="EMBL" id="JACIGM010000033">
    <property type="protein sequence ID" value="MBB4279610.1"/>
    <property type="molecule type" value="Genomic_DNA"/>
</dbReference>
<proteinExistence type="predicted"/>
<gene>
    <name evidence="1" type="ORF">GGE12_007429</name>
</gene>
<organism evidence="1 2">
    <name type="scientific">Rhizobium mongolense</name>
    <dbReference type="NCBI Taxonomy" id="57676"/>
    <lineage>
        <taxon>Bacteria</taxon>
        <taxon>Pseudomonadati</taxon>
        <taxon>Pseudomonadota</taxon>
        <taxon>Alphaproteobacteria</taxon>
        <taxon>Hyphomicrobiales</taxon>
        <taxon>Rhizobiaceae</taxon>
        <taxon>Rhizobium/Agrobacterium group</taxon>
        <taxon>Rhizobium</taxon>
    </lineage>
</organism>
<dbReference type="Proteomes" id="UP000533641">
    <property type="component" value="Unassembled WGS sequence"/>
</dbReference>
<comment type="caution">
    <text evidence="1">The sequence shown here is derived from an EMBL/GenBank/DDBJ whole genome shotgun (WGS) entry which is preliminary data.</text>
</comment>